<accession>A0A853C9H5</accession>
<dbReference type="Proteomes" id="UP000541969">
    <property type="component" value="Unassembled WGS sequence"/>
</dbReference>
<keyword evidence="1" id="KW-0472">Membrane</keyword>
<reference evidence="2 3" key="1">
    <citation type="submission" date="2020-07" db="EMBL/GenBank/DDBJ databases">
        <title>Sequencing the genomes of 1000 actinobacteria strains.</title>
        <authorList>
            <person name="Klenk H.-P."/>
        </authorList>
    </citation>
    <scope>NUCLEOTIDE SEQUENCE [LARGE SCALE GENOMIC DNA]</scope>
    <source>
        <strain evidence="2 3">DSM 104001</strain>
    </source>
</reference>
<dbReference type="AlphaFoldDB" id="A0A853C9H5"/>
<name>A0A853C9H5_9ACTN</name>
<feature type="transmembrane region" description="Helical" evidence="1">
    <location>
        <begin position="36"/>
        <end position="57"/>
    </location>
</feature>
<keyword evidence="1" id="KW-0812">Transmembrane</keyword>
<sequence length="92" mass="8979">MSMTKLFGIVVLICGGCAVALGVVFWIAAPSAAAEYGLGMAAVGVGISFGGGLLTWLGKDASPSTGPARPATGTTDYSAASTVVDGVLDLLS</sequence>
<organism evidence="2 3">
    <name type="scientific">Petropleomorpha daqingensis</name>
    <dbReference type="NCBI Taxonomy" id="2026353"/>
    <lineage>
        <taxon>Bacteria</taxon>
        <taxon>Bacillati</taxon>
        <taxon>Actinomycetota</taxon>
        <taxon>Actinomycetes</taxon>
        <taxon>Geodermatophilales</taxon>
        <taxon>Geodermatophilaceae</taxon>
        <taxon>Petropleomorpha</taxon>
    </lineage>
</organism>
<evidence type="ECO:0000256" key="1">
    <source>
        <dbReference type="SAM" id="Phobius"/>
    </source>
</evidence>
<feature type="transmembrane region" description="Helical" evidence="1">
    <location>
        <begin position="6"/>
        <end position="29"/>
    </location>
</feature>
<keyword evidence="3" id="KW-1185">Reference proteome</keyword>
<comment type="caution">
    <text evidence="2">The sequence shown here is derived from an EMBL/GenBank/DDBJ whole genome shotgun (WGS) entry which is preliminary data.</text>
</comment>
<dbReference type="RefSeq" id="WP_179714746.1">
    <property type="nucleotide sequence ID" value="NZ_JACBZT010000001.1"/>
</dbReference>
<gene>
    <name evidence="2" type="ORF">GGQ55_000245</name>
</gene>
<dbReference type="EMBL" id="JACBZT010000001">
    <property type="protein sequence ID" value="NYJ03967.1"/>
    <property type="molecule type" value="Genomic_DNA"/>
</dbReference>
<evidence type="ECO:0000313" key="2">
    <source>
        <dbReference type="EMBL" id="NYJ03967.1"/>
    </source>
</evidence>
<proteinExistence type="predicted"/>
<keyword evidence="1" id="KW-1133">Transmembrane helix</keyword>
<evidence type="ECO:0000313" key="3">
    <source>
        <dbReference type="Proteomes" id="UP000541969"/>
    </source>
</evidence>
<protein>
    <submittedName>
        <fullName evidence="2">Uncharacterized protein</fullName>
    </submittedName>
</protein>